<evidence type="ECO:0000313" key="3">
    <source>
        <dbReference type="Proteomes" id="UP000253318"/>
    </source>
</evidence>
<dbReference type="Proteomes" id="UP000253318">
    <property type="component" value="Unassembled WGS sequence"/>
</dbReference>
<dbReference type="Pfam" id="PF19054">
    <property type="entry name" value="DUF5753"/>
    <property type="match status" value="1"/>
</dbReference>
<dbReference type="RefSeq" id="WP_114397279.1">
    <property type="nucleotide sequence ID" value="NZ_QEIM01000032.1"/>
</dbReference>
<dbReference type="Gene3D" id="1.10.260.40">
    <property type="entry name" value="lambda repressor-like DNA-binding domains"/>
    <property type="match status" value="1"/>
</dbReference>
<accession>A0A368T7E0</accession>
<comment type="caution">
    <text evidence="2">The sequence shown here is derived from an EMBL/GenBank/DDBJ whole genome shotgun (WGS) entry which is preliminary data.</text>
</comment>
<reference evidence="2 3" key="1">
    <citation type="submission" date="2018-04" db="EMBL/GenBank/DDBJ databases">
        <title>Novel actinobacteria from marine sediment.</title>
        <authorList>
            <person name="Ng Z.Y."/>
            <person name="Tan G.Y.A."/>
        </authorList>
    </citation>
    <scope>NUCLEOTIDE SEQUENCE [LARGE SCALE GENOMIC DNA]</scope>
    <source>
        <strain evidence="2 3">TPS81</strain>
    </source>
</reference>
<dbReference type="InterPro" id="IPR043917">
    <property type="entry name" value="DUF5753"/>
</dbReference>
<organism evidence="2 3">
    <name type="scientific">Marinitenerispora sediminis</name>
    <dbReference type="NCBI Taxonomy" id="1931232"/>
    <lineage>
        <taxon>Bacteria</taxon>
        <taxon>Bacillati</taxon>
        <taxon>Actinomycetota</taxon>
        <taxon>Actinomycetes</taxon>
        <taxon>Streptosporangiales</taxon>
        <taxon>Nocardiopsidaceae</taxon>
        <taxon>Marinitenerispora</taxon>
    </lineage>
</organism>
<dbReference type="GO" id="GO:0003677">
    <property type="term" value="F:DNA binding"/>
    <property type="evidence" value="ECO:0007669"/>
    <property type="project" value="InterPro"/>
</dbReference>
<dbReference type="SUPFAM" id="SSF47413">
    <property type="entry name" value="lambda repressor-like DNA-binding domains"/>
    <property type="match status" value="1"/>
</dbReference>
<dbReference type="SMART" id="SM00530">
    <property type="entry name" value="HTH_XRE"/>
    <property type="match status" value="1"/>
</dbReference>
<dbReference type="Pfam" id="PF13560">
    <property type="entry name" value="HTH_31"/>
    <property type="match status" value="1"/>
</dbReference>
<proteinExistence type="predicted"/>
<dbReference type="PROSITE" id="PS50943">
    <property type="entry name" value="HTH_CROC1"/>
    <property type="match status" value="1"/>
</dbReference>
<name>A0A368T7E0_9ACTN</name>
<dbReference type="InterPro" id="IPR001387">
    <property type="entry name" value="Cro/C1-type_HTH"/>
</dbReference>
<evidence type="ECO:0000313" key="2">
    <source>
        <dbReference type="EMBL" id="RCV59501.1"/>
    </source>
</evidence>
<sequence>MDRHPSYSPTVRRRRLSAELRRMREQCGYTTSEVAERAGWTQSKVTKIELGERRNVTTQDLTTLLDVYGIEDERVREALHRLAREAKERGWWSRYRDVFTDSLPDFESEATTIRSYQCQVIPGLLQLPDYTEAVFKGGQVHDPNVVERAVAARLRRQEILNRYDPPTFWAVLDEAAVRRTIGGPEVMRKQLQHLIHMAARHNITIQVIPNSAGAHIGLLGSFVILDFPEPLDPSIAYAETYTASLLLEAPEELKVFKNVFGHLLGSAMSAAESVAFIEDAMTSME</sequence>
<dbReference type="AlphaFoldDB" id="A0A368T7E0"/>
<feature type="domain" description="HTH cro/C1-type" evidence="1">
    <location>
        <begin position="20"/>
        <end position="75"/>
    </location>
</feature>
<protein>
    <recommendedName>
        <fullName evidence="1">HTH cro/C1-type domain-containing protein</fullName>
    </recommendedName>
</protein>
<dbReference type="CDD" id="cd00093">
    <property type="entry name" value="HTH_XRE"/>
    <property type="match status" value="1"/>
</dbReference>
<evidence type="ECO:0000259" key="1">
    <source>
        <dbReference type="PROSITE" id="PS50943"/>
    </source>
</evidence>
<dbReference type="InterPro" id="IPR010982">
    <property type="entry name" value="Lambda_DNA-bd_dom_sf"/>
</dbReference>
<dbReference type="OrthoDB" id="5177725at2"/>
<keyword evidence="3" id="KW-1185">Reference proteome</keyword>
<gene>
    <name evidence="2" type="ORF">DEF24_09595</name>
</gene>
<dbReference type="EMBL" id="QEIN01000060">
    <property type="protein sequence ID" value="RCV59501.1"/>
    <property type="molecule type" value="Genomic_DNA"/>
</dbReference>